<dbReference type="InterPro" id="IPR011493">
    <property type="entry name" value="GLUG"/>
</dbReference>
<evidence type="ECO:0000313" key="2">
    <source>
        <dbReference type="EMBL" id="NJB98387.1"/>
    </source>
</evidence>
<keyword evidence="3" id="KW-1185">Reference proteome</keyword>
<organism evidence="2 3">
    <name type="scientific">Sphingomonas trueperi</name>
    <dbReference type="NCBI Taxonomy" id="53317"/>
    <lineage>
        <taxon>Bacteria</taxon>
        <taxon>Pseudomonadati</taxon>
        <taxon>Pseudomonadota</taxon>
        <taxon>Alphaproteobacteria</taxon>
        <taxon>Sphingomonadales</taxon>
        <taxon>Sphingomonadaceae</taxon>
        <taxon>Sphingomonas</taxon>
    </lineage>
</organism>
<dbReference type="Gene3D" id="3.30.160.710">
    <property type="match status" value="3"/>
</dbReference>
<comment type="caution">
    <text evidence="2">The sequence shown here is derived from an EMBL/GenBank/DDBJ whole genome shotgun (WGS) entry which is preliminary data.</text>
</comment>
<dbReference type="SMART" id="SM00912">
    <property type="entry name" value="Haemagg_act"/>
    <property type="match status" value="1"/>
</dbReference>
<evidence type="ECO:0000313" key="3">
    <source>
        <dbReference type="Proteomes" id="UP000531251"/>
    </source>
</evidence>
<dbReference type="EMBL" id="JAATJB010000008">
    <property type="protein sequence ID" value="NJB98387.1"/>
    <property type="molecule type" value="Genomic_DNA"/>
</dbReference>
<protein>
    <submittedName>
        <fullName evidence="2">Filamentous hemagglutinin family protein</fullName>
    </submittedName>
</protein>
<dbReference type="Gene3D" id="2.160.20.110">
    <property type="match status" value="3"/>
</dbReference>
<feature type="domain" description="Filamentous haemagglutinin FhaB/tRNA nuclease CdiA-like TPS" evidence="1">
    <location>
        <begin position="40"/>
        <end position="151"/>
    </location>
</feature>
<dbReference type="Pfam" id="PF18676">
    <property type="entry name" value="MBG_2"/>
    <property type="match status" value="12"/>
</dbReference>
<dbReference type="Pfam" id="PF07581">
    <property type="entry name" value="Glug"/>
    <property type="match status" value="1"/>
</dbReference>
<gene>
    <name evidence="2" type="ORF">GGR89_002719</name>
</gene>
<reference evidence="2 3" key="1">
    <citation type="submission" date="2020-03" db="EMBL/GenBank/DDBJ databases">
        <title>Genomic Encyclopedia of Type Strains, Phase IV (KMG-IV): sequencing the most valuable type-strain genomes for metagenomic binning, comparative biology and taxonomic classification.</title>
        <authorList>
            <person name="Goeker M."/>
        </authorList>
    </citation>
    <scope>NUCLEOTIDE SEQUENCE [LARGE SCALE GENOMIC DNA]</scope>
    <source>
        <strain evidence="2 3">DSM 7225</strain>
    </source>
</reference>
<proteinExistence type="predicted"/>
<dbReference type="InterPro" id="IPR012334">
    <property type="entry name" value="Pectin_lyas_fold"/>
</dbReference>
<dbReference type="InterPro" id="IPR011050">
    <property type="entry name" value="Pectin_lyase_fold/virulence"/>
</dbReference>
<dbReference type="Proteomes" id="UP000531251">
    <property type="component" value="Unassembled WGS sequence"/>
</dbReference>
<dbReference type="NCBIfam" id="TIGR01901">
    <property type="entry name" value="adhes_NPXG"/>
    <property type="match status" value="1"/>
</dbReference>
<name>A0A7X6BE39_9SPHN</name>
<dbReference type="SUPFAM" id="SSF51126">
    <property type="entry name" value="Pectin lyase-like"/>
    <property type="match status" value="1"/>
</dbReference>
<dbReference type="InterPro" id="IPR041286">
    <property type="entry name" value="MBG_2"/>
</dbReference>
<dbReference type="RefSeq" id="WP_164542706.1">
    <property type="nucleotide sequence ID" value="NZ_BAAADY010000023.1"/>
</dbReference>
<dbReference type="Gene3D" id="2.160.20.10">
    <property type="entry name" value="Single-stranded right-handed beta-helix, Pectin lyase-like"/>
    <property type="match status" value="1"/>
</dbReference>
<accession>A0A7X6BE39</accession>
<evidence type="ECO:0000259" key="1">
    <source>
        <dbReference type="SMART" id="SM00912"/>
    </source>
</evidence>
<sequence>MLTRRRAALADHRNAGCRLRRLLLGATILGGAVPLAAQAQTMLPGGGTVVAGQASIGAAGSTMTIRQGSDRAIIDWAHFSIGEKAGVLIENGSGATLNRVTGSAVSSIDGLLRATGSVYLVNPNGVVIGARGIVETGGSFIASTLDVPDAAFLAGGSLTFAGTSRAKVVNLGKVSALGGNVALIGAVVENQGSLSAANGTVGMIAGSKVLLRDAAHDGGGLFSVLYGDAQTGAANGGTIAAANVELRAQQGNVYALAGNSAGTINATGVRRGDGRVWLVSTAGATEVAGTIRALGEGGSAGAIETSGARLRISASAIDAAGGTWLLDPEDLVIDSAAAAAINDTLAANTGVTLVSGVDDYGYTKDGPGDILINAGLSWNTGATLTLNAYHGIAINADIAVRGGGSLALRTNQGGTGGNVVFAPGRSITFADGQSGQSLSINDAAYTLVHSWSDLQAISGQSGNFALAHDLPSQSASAAVVAELSGALDGLGHSISNLAIRATNATNVGLIGTVNSGAAVRNLVLDTALAIDWSAKGSSNMGALAGVNYGKIENISGDVQALTGDGSNVGGLVGVNRGDIRNVTIRGDAGGNNNVGGLVGQNFGRISGAQLTSPAATEGAHFVGGLVGRNEDSGSISDSFAKTPVGAILDLLTEVKQTGLSNHAGGLVGFNSGRITRSFATGAVRGSESVGGLVGENAGSGTIDRAYATGAVTAKNKNAGGLVGTNSAVQGRIDISYATGAVAADTNAGGLVGYHVYGGHMANVYATGSATAREMVGGIVGENRGQIDFGYASGKVTITSNALTAGGIAGLGNFYTNVRWNKETTGQSKPTGGSYEQPLVRGLLTTQMASAGSFEGWDLDSAGGQDKIWRIYEGATAPLLKAFLTTATVSFSGSTAASGLYDGTNQATRFSTSVRTANGQAVDPARITGTIRYSCTGGTGNCVDAGSYTVRAASGLASTQSGYDLVYADMTASLSITPRTLDVTANAATQVYGDVPTLSYLVGGDGLVQGDTLSGALSTNASATSGIGTYAIAQGTLSASSNYALRFTGADLVITPRALTVTAEDAAMVYGETMPTLTYRLGGAGLVNGDSLSGALATGANGLSNVGSYAIGQGSLSASPNYALSFVGGALSITPRALTVTAADRTMVYGETAPTLGYTLGGAGLANGDTLTGSLAPNVSTTTGVGTYAIGLGTLSAGANYTLSLLGGSIAVTPRALTIRADDRSMVYGNALPALTYALGGAGLVNGDTLSGALGTSAGVTSPVGSYAIGQGTLSGGANYALSFTGGTLSVTPRALTVTAQDRSMVYGDATPALTYSLGGAGLVNGDTLSGALATSAGATSPVGGYAIGQGTLAASANYALSFTGATLSVTPRALTVTADDRSMVYGNGTPALTYSLGGAGLVNGDTLSGALATSAGVTSAVGSYAIGQGTLTAGANYALGFTGGTLSVTPRSLTIAANDRTMVYGDALPALTYALGGAGLVNGDTLFGALATSANSASAVGTYAIELGGLSAGSNYALSFTGATLAVTPRSLTVTANDRSMVYGDALPALTYTVGGAGLANGDTLSGALSTGAALTSAVGRYAIGQGTLAASSNYALSFVGGQMAVTPRPLTVTADARSMTYGDALPTLGYAVDSGALVNGDTLSGGLTTRATATSGAGSYAIEQGTLAASGNYALNFVGANLSITPRALTVTAGDRTMVYGDAVPGLAYAVDAAGLVHGDTLEATLRGALATTASATSPVGTYAIGLGTLSAGPNYTLSFGGASLTVTPRPLSVTALDRTMVYGDAVPALAYSVGGAGLVHGDTLRGALTTSANAASPVGSYAIGQGTLTAGANYALSFVGATLGVTPRPLIIRAQDSSKVLGTTLDPSVVGFQATGLVNGDRVDGVALWSEGFGAAAPYGPDPYAIAVSNASGAGLSNYAIVYQNAPTGLVVRDPNVRPTPLSIRLTGDAAPASVWRGADGALRGERPDAPMPMRPFPGIFFKRQN</sequence>
<dbReference type="InterPro" id="IPR008638">
    <property type="entry name" value="FhaB/CdiA-like_TPS"/>
</dbReference>
<dbReference type="Pfam" id="PF05860">
    <property type="entry name" value="TPS"/>
    <property type="match status" value="1"/>
</dbReference>